<dbReference type="InterPro" id="IPR036770">
    <property type="entry name" value="Ankyrin_rpt-contain_sf"/>
</dbReference>
<name>A0A2G8K9A9_STIJA</name>
<reference evidence="2 3" key="1">
    <citation type="journal article" date="2017" name="PLoS Biol.">
        <title>The sea cucumber genome provides insights into morphological evolution and visceral regeneration.</title>
        <authorList>
            <person name="Zhang X."/>
            <person name="Sun L."/>
            <person name="Yuan J."/>
            <person name="Sun Y."/>
            <person name="Gao Y."/>
            <person name="Zhang L."/>
            <person name="Li S."/>
            <person name="Dai H."/>
            <person name="Hamel J.F."/>
            <person name="Liu C."/>
            <person name="Yu Y."/>
            <person name="Liu S."/>
            <person name="Lin W."/>
            <person name="Guo K."/>
            <person name="Jin S."/>
            <person name="Xu P."/>
            <person name="Storey K.B."/>
            <person name="Huan P."/>
            <person name="Zhang T."/>
            <person name="Zhou Y."/>
            <person name="Zhang J."/>
            <person name="Lin C."/>
            <person name="Li X."/>
            <person name="Xing L."/>
            <person name="Huo D."/>
            <person name="Sun M."/>
            <person name="Wang L."/>
            <person name="Mercier A."/>
            <person name="Li F."/>
            <person name="Yang H."/>
            <person name="Xiang J."/>
        </authorList>
    </citation>
    <scope>NUCLEOTIDE SEQUENCE [LARGE SCALE GENOMIC DNA]</scope>
    <source>
        <strain evidence="2">Shaxun</strain>
        <tissue evidence="2">Muscle</tissue>
    </source>
</reference>
<evidence type="ECO:0000256" key="1">
    <source>
        <dbReference type="PROSITE-ProRule" id="PRU00023"/>
    </source>
</evidence>
<dbReference type="Proteomes" id="UP000230750">
    <property type="component" value="Unassembled WGS sequence"/>
</dbReference>
<dbReference type="Pfam" id="PF12796">
    <property type="entry name" value="Ank_2"/>
    <property type="match status" value="1"/>
</dbReference>
<organism evidence="2 3">
    <name type="scientific">Stichopus japonicus</name>
    <name type="common">Sea cucumber</name>
    <dbReference type="NCBI Taxonomy" id="307972"/>
    <lineage>
        <taxon>Eukaryota</taxon>
        <taxon>Metazoa</taxon>
        <taxon>Echinodermata</taxon>
        <taxon>Eleutherozoa</taxon>
        <taxon>Echinozoa</taxon>
        <taxon>Holothuroidea</taxon>
        <taxon>Aspidochirotacea</taxon>
        <taxon>Aspidochirotida</taxon>
        <taxon>Stichopodidae</taxon>
        <taxon>Apostichopus</taxon>
    </lineage>
</organism>
<sequence>MNGNAEVNERLREAAALGNEDLIQELVKQGADVNSRNHMNGWTSLHWACRRNHPHAVQLLVQLGADPSLPNDKDELPNQLTAVEAIHDVLELVLKVRIARTNDSDFIEVELKRNSLTYQTLVEKCCEELEVDAKDVVKVRKLPNTVLRKDKDVQRLEDFQELELVVQRRSAAEAYHLQIQQMDLVY</sequence>
<dbReference type="SUPFAM" id="SSF48403">
    <property type="entry name" value="Ankyrin repeat"/>
    <property type="match status" value="1"/>
</dbReference>
<comment type="caution">
    <text evidence="2">The sequence shown here is derived from an EMBL/GenBank/DDBJ whole genome shotgun (WGS) entry which is preliminary data.</text>
</comment>
<dbReference type="EMBL" id="MRZV01000766">
    <property type="protein sequence ID" value="PIK44598.1"/>
    <property type="molecule type" value="Genomic_DNA"/>
</dbReference>
<dbReference type="STRING" id="307972.A0A2G8K9A9"/>
<dbReference type="InterPro" id="IPR002110">
    <property type="entry name" value="Ankyrin_rpt"/>
</dbReference>
<accession>A0A2G8K9A9</accession>
<dbReference type="PANTHER" id="PTHR24192">
    <property type="entry name" value="ANKYRIN REPEAT DOMAIN 40"/>
    <property type="match status" value="1"/>
</dbReference>
<evidence type="ECO:0000313" key="2">
    <source>
        <dbReference type="EMBL" id="PIK44598.1"/>
    </source>
</evidence>
<keyword evidence="3" id="KW-1185">Reference proteome</keyword>
<dbReference type="AlphaFoldDB" id="A0A2G8K9A9"/>
<dbReference type="PROSITE" id="PS50297">
    <property type="entry name" value="ANK_REP_REGION"/>
    <property type="match status" value="1"/>
</dbReference>
<evidence type="ECO:0000313" key="3">
    <source>
        <dbReference type="Proteomes" id="UP000230750"/>
    </source>
</evidence>
<proteinExistence type="predicted"/>
<feature type="repeat" description="ANK" evidence="1">
    <location>
        <begin position="40"/>
        <end position="72"/>
    </location>
</feature>
<keyword evidence="1" id="KW-0040">ANK repeat</keyword>
<dbReference type="Gene3D" id="1.25.40.20">
    <property type="entry name" value="Ankyrin repeat-containing domain"/>
    <property type="match status" value="1"/>
</dbReference>
<dbReference type="PROSITE" id="PS50088">
    <property type="entry name" value="ANK_REPEAT"/>
    <property type="match status" value="2"/>
</dbReference>
<gene>
    <name evidence="2" type="ORF">BSL78_18519</name>
</gene>
<dbReference type="OrthoDB" id="194358at2759"/>
<protein>
    <submittedName>
        <fullName evidence="2">Putative ankyrin repeat domain-containing protein 40-like</fullName>
    </submittedName>
</protein>
<dbReference type="InterPro" id="IPR039195">
    <property type="entry name" value="ANKRD40"/>
</dbReference>
<dbReference type="SMART" id="SM00248">
    <property type="entry name" value="ANK"/>
    <property type="match status" value="2"/>
</dbReference>
<dbReference type="PANTHER" id="PTHR24192:SF3">
    <property type="entry name" value="ANKYRIN REPEAT DOMAIN 40"/>
    <property type="match status" value="1"/>
</dbReference>
<feature type="repeat" description="ANK" evidence="1">
    <location>
        <begin position="6"/>
        <end position="38"/>
    </location>
</feature>